<comment type="subcellular location">
    <subcellularLocation>
        <location evidence="1">Cell envelope</location>
    </subcellularLocation>
    <subcellularLocation>
        <location evidence="2">Cell outer membrane</location>
    </subcellularLocation>
    <subcellularLocation>
        <location evidence="3">Secreted</location>
    </subcellularLocation>
</comment>
<evidence type="ECO:0000256" key="3">
    <source>
        <dbReference type="ARBA" id="ARBA00004613"/>
    </source>
</evidence>
<organism evidence="13 14">
    <name type="scientific">Polysphondylium violaceum</name>
    <dbReference type="NCBI Taxonomy" id="133409"/>
    <lineage>
        <taxon>Eukaryota</taxon>
        <taxon>Amoebozoa</taxon>
        <taxon>Evosea</taxon>
        <taxon>Eumycetozoa</taxon>
        <taxon>Dictyostelia</taxon>
        <taxon>Dictyosteliales</taxon>
        <taxon>Dictyosteliaceae</taxon>
        <taxon>Polysphondylium</taxon>
    </lineage>
</organism>
<evidence type="ECO:0000256" key="8">
    <source>
        <dbReference type="ARBA" id="ARBA00023157"/>
    </source>
</evidence>
<dbReference type="NCBIfam" id="TIGR01376">
    <property type="entry name" value="POMP_repeat"/>
    <property type="match status" value="1"/>
</dbReference>
<gene>
    <name evidence="13" type="ORF">CYY_009582</name>
</gene>
<sequence length="1120" mass="124396">MIVTNKYPFFTIVLFLFVQFNNAYLTTVRNNEYFLDSQSKCITSCGSESSPFRTFNESISFLSKSGATKATLFVSPGEYIGEMNKDININIDLDIIAQLGSKDTIIDCQGTGYGFKAFGASNVMIKGLSIKNCVAGFGGAVNSNNLFLTLDDIVFIENSARQGSAIYSTSGMTSISYCSFIRNKGTPNTNAVYVKNGFAIFDSLKFFINSNDVGCSNSSIITSEGAVFGSTCASDCQILDQNREAYCGKEKSMLECNEDGQCDRDIENNVNCPLDCAQESQVCNNDHNCDSPIENVSNCPGDCTGAKVLHPGWVLEYYNVLYPKPLGSFVNTPIIQKIEYIDLPNIVDFMGKYYAPVSGRLSAQIMVSTTTEYTFKLDLKNLAAIVLINGRVLFDNYFQQDMPTMVLERSILLSSRLPYTVKIYFTAVNDHQRDVSFYWKSDSKPDYTLVPSYYITADTTSTCGDGICNETPKSCLIDCYDQIEKECPAQSPPSNLQPFYGPVKDTLGQLINNQYIFSLPGVNYLSHGIDIFTGETLPSPVFAHTYCDNSSFTVVHAPYRGLVYAVPPSLSAQISTKCTMDTDTKTFSSSSQMAQEMSEASSMDISVHGSYGSFFYKVSIDASLSMSESVKKASEMEQKTNGQIFLTQLMCESSKVHVLEPFKFHPKFIKEFASAYDPDYSVSVTKMQHTIKTYGSMYYKSATLGGKLEQVSVVDSNYYRTRSSQDLEKAMDTSFSISASSKILPIRASASMSSSRDSKTSQEQQNEFEIKSKRSTLSVYGGKPGSYGSDDVNALSTWANTVDMIPFPIDYQAGFIRDIIPEDWYLQSNTSHSISAQQLWIDAEFGVLKEYLIANPIKSRYLDVDTLTLLNYTETVYLVASDCDLSLVSNVTIVDLLGNTTTSPMLTSNGFKIFITTLSDQVGLDTIKLLDSNANVVQCSATTNVTVRNLFTSREYNFVYDSTLNLFTEYHVTPNIITCQFFDIKTNITRVDPNSVGPVLVGVYINAEFKSVYAHINEPHTDLLVFDTKEYIGNVYSTIVEVIQGEHWMSLPNHYSTTDISVDFAKVVVTQTCPKGQSDCLPKNTEPTERGYKKVYENWQEEFKTMALAPVFVVLEPLGN</sequence>
<keyword evidence="9" id="KW-0998">Cell outer membrane</keyword>
<dbReference type="InterPro" id="IPR020864">
    <property type="entry name" value="MACPF"/>
</dbReference>
<dbReference type="PROSITE" id="PS51412">
    <property type="entry name" value="MACPF_2"/>
    <property type="match status" value="1"/>
</dbReference>
<protein>
    <recommendedName>
        <fullName evidence="15">MACPF domain-containing protein</fullName>
    </recommendedName>
</protein>
<dbReference type="GO" id="GO:0005576">
    <property type="term" value="C:extracellular region"/>
    <property type="evidence" value="ECO:0007669"/>
    <property type="project" value="UniProtKB-SubCell"/>
</dbReference>
<dbReference type="PROSITE" id="PS51820">
    <property type="entry name" value="PA14"/>
    <property type="match status" value="1"/>
</dbReference>
<evidence type="ECO:0000256" key="5">
    <source>
        <dbReference type="ARBA" id="ARBA00022729"/>
    </source>
</evidence>
<name>A0A8J4PLC5_9MYCE</name>
<keyword evidence="4" id="KW-0964">Secreted</keyword>
<keyword evidence="5" id="KW-0732">Signal</keyword>
<evidence type="ECO:0000256" key="9">
    <source>
        <dbReference type="ARBA" id="ARBA00023237"/>
    </source>
</evidence>
<dbReference type="PANTHER" id="PTHR45742:SF8">
    <property type="entry name" value="FLOCCULATION PROTEIN FLO11"/>
    <property type="match status" value="1"/>
</dbReference>
<dbReference type="SUPFAM" id="SSF51126">
    <property type="entry name" value="Pectin lyase-like"/>
    <property type="match status" value="1"/>
</dbReference>
<evidence type="ECO:0000313" key="13">
    <source>
        <dbReference type="EMBL" id="KAF2069098.1"/>
    </source>
</evidence>
<accession>A0A8J4PLC5</accession>
<comment type="caution">
    <text evidence="13">The sequence shown here is derived from an EMBL/GenBank/DDBJ whole genome shotgun (WGS) entry which is preliminary data.</text>
</comment>
<keyword evidence="8" id="KW-1015">Disulfide bond</keyword>
<evidence type="ECO:0000256" key="10">
    <source>
        <dbReference type="SAM" id="MobiDB-lite"/>
    </source>
</evidence>
<dbReference type="Pfam" id="PF01823">
    <property type="entry name" value="MACPF"/>
    <property type="match status" value="1"/>
</dbReference>
<proteinExistence type="predicted"/>
<dbReference type="OrthoDB" id="21110at2759"/>
<feature type="domain" description="MACPF" evidence="11">
    <location>
        <begin position="508"/>
        <end position="855"/>
    </location>
</feature>
<keyword evidence="7" id="KW-0472">Membrane</keyword>
<keyword evidence="14" id="KW-1185">Reference proteome</keyword>
<feature type="domain" description="PA14" evidence="12">
    <location>
        <begin position="308"/>
        <end position="454"/>
    </location>
</feature>
<dbReference type="AlphaFoldDB" id="A0A8J4PLC5"/>
<dbReference type="GO" id="GO:0031640">
    <property type="term" value="P:killing of cells of another organism"/>
    <property type="evidence" value="ECO:0007669"/>
    <property type="project" value="UniProtKB-KW"/>
</dbReference>
<evidence type="ECO:0000313" key="14">
    <source>
        <dbReference type="Proteomes" id="UP000695562"/>
    </source>
</evidence>
<dbReference type="Proteomes" id="UP000695562">
    <property type="component" value="Unassembled WGS sequence"/>
</dbReference>
<dbReference type="EMBL" id="AJWJ01000749">
    <property type="protein sequence ID" value="KAF2069098.1"/>
    <property type="molecule type" value="Genomic_DNA"/>
</dbReference>
<evidence type="ECO:0000256" key="6">
    <source>
        <dbReference type="ARBA" id="ARBA00022852"/>
    </source>
</evidence>
<evidence type="ECO:0000259" key="11">
    <source>
        <dbReference type="PROSITE" id="PS51412"/>
    </source>
</evidence>
<keyword evidence="6" id="KW-0204">Cytolysis</keyword>
<feature type="region of interest" description="Disordered" evidence="10">
    <location>
        <begin position="748"/>
        <end position="768"/>
    </location>
</feature>
<dbReference type="InterPro" id="IPR037524">
    <property type="entry name" value="PA14/GLEYA"/>
</dbReference>
<evidence type="ECO:0000256" key="7">
    <source>
        <dbReference type="ARBA" id="ARBA00023136"/>
    </source>
</evidence>
<dbReference type="PANTHER" id="PTHR45742">
    <property type="entry name" value="COMPLEMENT COMPONENT C6"/>
    <property type="match status" value="1"/>
</dbReference>
<evidence type="ECO:0000259" key="12">
    <source>
        <dbReference type="PROSITE" id="PS51820"/>
    </source>
</evidence>
<evidence type="ECO:0000256" key="1">
    <source>
        <dbReference type="ARBA" id="ARBA00004196"/>
    </source>
</evidence>
<reference evidence="13" key="1">
    <citation type="submission" date="2020-01" db="EMBL/GenBank/DDBJ databases">
        <title>Development of genomics and gene disruption for Polysphondylium violaceum indicates a role for the polyketide synthase stlB in stalk morphogenesis.</title>
        <authorList>
            <person name="Narita B."/>
            <person name="Kawabe Y."/>
            <person name="Kin K."/>
            <person name="Saito T."/>
            <person name="Gibbs R."/>
            <person name="Kuspa A."/>
            <person name="Muzny D."/>
            <person name="Queller D."/>
            <person name="Richards S."/>
            <person name="Strassman J."/>
            <person name="Sucgang R."/>
            <person name="Worley K."/>
            <person name="Schaap P."/>
        </authorList>
    </citation>
    <scope>NUCLEOTIDE SEQUENCE</scope>
    <source>
        <strain evidence="13">QSvi11</strain>
    </source>
</reference>
<dbReference type="InterPro" id="IPR003368">
    <property type="entry name" value="POMP_repeat"/>
</dbReference>
<dbReference type="InterPro" id="IPR011050">
    <property type="entry name" value="Pectin_lyase_fold/virulence"/>
</dbReference>
<evidence type="ECO:0000256" key="2">
    <source>
        <dbReference type="ARBA" id="ARBA00004442"/>
    </source>
</evidence>
<evidence type="ECO:0008006" key="15">
    <source>
        <dbReference type="Google" id="ProtNLM"/>
    </source>
</evidence>
<evidence type="ECO:0000256" key="4">
    <source>
        <dbReference type="ARBA" id="ARBA00022525"/>
    </source>
</evidence>